<organism evidence="8 9">
    <name type="scientific">Rhodoferax mekongensis</name>
    <dbReference type="NCBI Taxonomy" id="3068341"/>
    <lineage>
        <taxon>Bacteria</taxon>
        <taxon>Pseudomonadati</taxon>
        <taxon>Pseudomonadota</taxon>
        <taxon>Betaproteobacteria</taxon>
        <taxon>Burkholderiales</taxon>
        <taxon>Comamonadaceae</taxon>
        <taxon>Rhodoferax</taxon>
    </lineage>
</organism>
<reference evidence="8 9" key="1">
    <citation type="submission" date="2023-08" db="EMBL/GenBank/DDBJ databases">
        <title>Rhodoferax potami sp. nov. and Rhodoferax mekongensis sp. nov., isolated from the Mekong River in Thailand.</title>
        <authorList>
            <person name="Kitikhun S."/>
            <person name="Charoenyingcharoen P."/>
            <person name="Siriarchawattana P."/>
            <person name="Likhitrattanapisal S."/>
            <person name="Nilsakha T."/>
            <person name="Chanpet A."/>
            <person name="Rattanawaree P."/>
            <person name="Ingsriswang S."/>
        </authorList>
    </citation>
    <scope>NUCLEOTIDE SEQUENCE [LARGE SCALE GENOMIC DNA]</scope>
    <source>
        <strain evidence="8 9">TBRC 17307</strain>
    </source>
</reference>
<accession>A0ABZ0B1G1</accession>
<keyword evidence="3" id="KW-1003">Cell membrane</keyword>
<dbReference type="RefSeq" id="WP_313868230.1">
    <property type="nucleotide sequence ID" value="NZ_CP132507.1"/>
</dbReference>
<evidence type="ECO:0000256" key="7">
    <source>
        <dbReference type="SAM" id="Phobius"/>
    </source>
</evidence>
<dbReference type="PANTHER" id="PTHR33452:SF1">
    <property type="entry name" value="INNER MEMBRANE PROTEIN YPHA-RELATED"/>
    <property type="match status" value="1"/>
</dbReference>
<evidence type="ECO:0000256" key="2">
    <source>
        <dbReference type="ARBA" id="ARBA00006679"/>
    </source>
</evidence>
<evidence type="ECO:0000256" key="3">
    <source>
        <dbReference type="ARBA" id="ARBA00022475"/>
    </source>
</evidence>
<dbReference type="InterPro" id="IPR051907">
    <property type="entry name" value="DoxX-like_oxidoreductase"/>
</dbReference>
<dbReference type="EMBL" id="CP132507">
    <property type="protein sequence ID" value="WNO05465.1"/>
    <property type="molecule type" value="Genomic_DNA"/>
</dbReference>
<dbReference type="PANTHER" id="PTHR33452">
    <property type="entry name" value="OXIDOREDUCTASE CATD-RELATED"/>
    <property type="match status" value="1"/>
</dbReference>
<evidence type="ECO:0000313" key="9">
    <source>
        <dbReference type="Proteomes" id="UP001302257"/>
    </source>
</evidence>
<comment type="similarity">
    <text evidence="2">Belongs to the DoxX family.</text>
</comment>
<keyword evidence="4 7" id="KW-0812">Transmembrane</keyword>
<protein>
    <submittedName>
        <fullName evidence="8">DoxX family protein</fullName>
    </submittedName>
</protein>
<evidence type="ECO:0000256" key="5">
    <source>
        <dbReference type="ARBA" id="ARBA00022989"/>
    </source>
</evidence>
<evidence type="ECO:0000256" key="4">
    <source>
        <dbReference type="ARBA" id="ARBA00022692"/>
    </source>
</evidence>
<keyword evidence="6 7" id="KW-0472">Membrane</keyword>
<evidence type="ECO:0000256" key="1">
    <source>
        <dbReference type="ARBA" id="ARBA00004651"/>
    </source>
</evidence>
<name>A0ABZ0B1G1_9BURK</name>
<gene>
    <name evidence="8" type="ORF">RAN89_03265</name>
</gene>
<comment type="subcellular location">
    <subcellularLocation>
        <location evidence="1">Cell membrane</location>
        <topology evidence="1">Multi-pass membrane protein</topology>
    </subcellularLocation>
</comment>
<feature type="transmembrane region" description="Helical" evidence="7">
    <location>
        <begin position="133"/>
        <end position="152"/>
    </location>
</feature>
<dbReference type="InterPro" id="IPR032808">
    <property type="entry name" value="DoxX"/>
</dbReference>
<sequence length="161" mass="17194">MKSLLASSSRAGGGHWLTRFATLVASGHRVLDALQAPAALLARLYVANAFFSSGLTKLRDWDITLSLFMDEYHVPLLPPELAAWMGTAGELVLPVLLVLGLGGRFAALGLSVVNVMAVLSLSEIAPAALQQHITWGVLLLTLALYGPGAWAVDRFFNKNGR</sequence>
<keyword evidence="9" id="KW-1185">Reference proteome</keyword>
<evidence type="ECO:0000256" key="6">
    <source>
        <dbReference type="ARBA" id="ARBA00023136"/>
    </source>
</evidence>
<proteinExistence type="inferred from homology"/>
<dbReference type="Proteomes" id="UP001302257">
    <property type="component" value="Chromosome"/>
</dbReference>
<dbReference type="Pfam" id="PF07681">
    <property type="entry name" value="DoxX"/>
    <property type="match status" value="1"/>
</dbReference>
<evidence type="ECO:0000313" key="8">
    <source>
        <dbReference type="EMBL" id="WNO05465.1"/>
    </source>
</evidence>
<feature type="transmembrane region" description="Helical" evidence="7">
    <location>
        <begin position="91"/>
        <end position="113"/>
    </location>
</feature>
<keyword evidence="5 7" id="KW-1133">Transmembrane helix</keyword>